<dbReference type="PROSITE" id="PS51910">
    <property type="entry name" value="GH18_2"/>
    <property type="match status" value="1"/>
</dbReference>
<dbReference type="Gene3D" id="3.20.20.80">
    <property type="entry name" value="Glycosidases"/>
    <property type="match status" value="1"/>
</dbReference>
<evidence type="ECO:0000313" key="11">
    <source>
        <dbReference type="Proteomes" id="UP000829291"/>
    </source>
</evidence>
<dbReference type="InterPro" id="IPR017853">
    <property type="entry name" value="GH"/>
</dbReference>
<organism evidence="11 12">
    <name type="scientific">Neodiprion lecontei</name>
    <name type="common">Redheaded pine sawfly</name>
    <dbReference type="NCBI Taxonomy" id="441921"/>
    <lineage>
        <taxon>Eukaryota</taxon>
        <taxon>Metazoa</taxon>
        <taxon>Ecdysozoa</taxon>
        <taxon>Arthropoda</taxon>
        <taxon>Hexapoda</taxon>
        <taxon>Insecta</taxon>
        <taxon>Pterygota</taxon>
        <taxon>Neoptera</taxon>
        <taxon>Endopterygota</taxon>
        <taxon>Hymenoptera</taxon>
        <taxon>Tenthredinoidea</taxon>
        <taxon>Diprionidae</taxon>
        <taxon>Diprioninae</taxon>
        <taxon>Neodiprion</taxon>
    </lineage>
</organism>
<feature type="compositionally biased region" description="Low complexity" evidence="7">
    <location>
        <begin position="929"/>
        <end position="938"/>
    </location>
</feature>
<evidence type="ECO:0000256" key="1">
    <source>
        <dbReference type="ARBA" id="ARBA00009121"/>
    </source>
</evidence>
<feature type="compositionally biased region" description="Acidic residues" evidence="7">
    <location>
        <begin position="911"/>
        <end position="928"/>
    </location>
</feature>
<evidence type="ECO:0000256" key="8">
    <source>
        <dbReference type="SAM" id="SignalP"/>
    </source>
</evidence>
<feature type="domain" description="GH18" evidence="10">
    <location>
        <begin position="28"/>
        <end position="405"/>
    </location>
</feature>
<feature type="compositionally biased region" description="Polar residues" evidence="7">
    <location>
        <begin position="477"/>
        <end position="488"/>
    </location>
</feature>
<feature type="domain" description="Chitin-binding type-2" evidence="9">
    <location>
        <begin position="578"/>
        <end position="639"/>
    </location>
</feature>
<feature type="compositionally biased region" description="Low complexity" evidence="7">
    <location>
        <begin position="713"/>
        <end position="735"/>
    </location>
</feature>
<feature type="region of interest" description="Disordered" evidence="7">
    <location>
        <begin position="2386"/>
        <end position="2470"/>
    </location>
</feature>
<dbReference type="Pfam" id="PF01607">
    <property type="entry name" value="CBM_14"/>
    <property type="match status" value="2"/>
</dbReference>
<feature type="compositionally biased region" description="Polar residues" evidence="7">
    <location>
        <begin position="1442"/>
        <end position="1456"/>
    </location>
</feature>
<evidence type="ECO:0000256" key="7">
    <source>
        <dbReference type="SAM" id="MobiDB-lite"/>
    </source>
</evidence>
<dbReference type="Gene3D" id="2.170.140.10">
    <property type="entry name" value="Chitin binding domain"/>
    <property type="match status" value="2"/>
</dbReference>
<evidence type="ECO:0000256" key="4">
    <source>
        <dbReference type="ARBA" id="ARBA00023157"/>
    </source>
</evidence>
<evidence type="ECO:0000256" key="3">
    <source>
        <dbReference type="ARBA" id="ARBA00022801"/>
    </source>
</evidence>
<feature type="region of interest" description="Disordered" evidence="7">
    <location>
        <begin position="404"/>
        <end position="579"/>
    </location>
</feature>
<dbReference type="Proteomes" id="UP000829291">
    <property type="component" value="Chromosome 5"/>
</dbReference>
<dbReference type="InterPro" id="IPR001579">
    <property type="entry name" value="Glyco_hydro_18_chit_AS"/>
</dbReference>
<dbReference type="InterPro" id="IPR011583">
    <property type="entry name" value="Chitinase_II/V-like_cat"/>
</dbReference>
<feature type="compositionally biased region" description="Low complexity" evidence="7">
    <location>
        <begin position="457"/>
        <end position="469"/>
    </location>
</feature>
<dbReference type="CDD" id="cd02872">
    <property type="entry name" value="GH18_chitolectin_chitotriosidase"/>
    <property type="match status" value="1"/>
</dbReference>
<dbReference type="SUPFAM" id="SSF54556">
    <property type="entry name" value="Chitinase insertion domain"/>
    <property type="match status" value="1"/>
</dbReference>
<evidence type="ECO:0000256" key="2">
    <source>
        <dbReference type="ARBA" id="ARBA00022669"/>
    </source>
</evidence>
<dbReference type="InterPro" id="IPR002557">
    <property type="entry name" value="Chitin-bd_dom"/>
</dbReference>
<feature type="region of interest" description="Disordered" evidence="7">
    <location>
        <begin position="2645"/>
        <end position="2664"/>
    </location>
</feature>
<dbReference type="GeneID" id="107222156"/>
<dbReference type="InterPro" id="IPR001223">
    <property type="entry name" value="Glyco_hydro18_cat"/>
</dbReference>
<dbReference type="PROSITE" id="PS01095">
    <property type="entry name" value="GH18_1"/>
    <property type="match status" value="1"/>
</dbReference>
<keyword evidence="5 6" id="KW-0326">Glycosidase</keyword>
<feature type="compositionally biased region" description="Polar residues" evidence="7">
    <location>
        <begin position="736"/>
        <end position="756"/>
    </location>
</feature>
<dbReference type="SUPFAM" id="SSF51445">
    <property type="entry name" value="(Trans)glycosidases"/>
    <property type="match status" value="1"/>
</dbReference>
<dbReference type="Pfam" id="PF00704">
    <property type="entry name" value="Glyco_hydro_18"/>
    <property type="match status" value="1"/>
</dbReference>
<dbReference type="PANTHER" id="PTHR11177:SF399">
    <property type="entry name" value="CHITINASE 6, ISOFORM C"/>
    <property type="match status" value="1"/>
</dbReference>
<feature type="compositionally biased region" description="Polar residues" evidence="7">
    <location>
        <begin position="1513"/>
        <end position="1541"/>
    </location>
</feature>
<name>A0ABM3G9K0_NEOLC</name>
<feature type="compositionally biased region" description="Low complexity" evidence="7">
    <location>
        <begin position="2405"/>
        <end position="2426"/>
    </location>
</feature>
<dbReference type="InterPro" id="IPR036508">
    <property type="entry name" value="Chitin-bd_dom_sf"/>
</dbReference>
<dbReference type="PANTHER" id="PTHR11177">
    <property type="entry name" value="CHITINASE"/>
    <property type="match status" value="1"/>
</dbReference>
<keyword evidence="2" id="KW-0147">Chitin-binding</keyword>
<feature type="region of interest" description="Disordered" evidence="7">
    <location>
        <begin position="713"/>
        <end position="762"/>
    </location>
</feature>
<proteinExistence type="inferred from homology"/>
<evidence type="ECO:0000259" key="9">
    <source>
        <dbReference type="PROSITE" id="PS50940"/>
    </source>
</evidence>
<evidence type="ECO:0000259" key="10">
    <source>
        <dbReference type="PROSITE" id="PS51910"/>
    </source>
</evidence>
<feature type="domain" description="Chitin-binding type-2" evidence="9">
    <location>
        <begin position="2751"/>
        <end position="2810"/>
    </location>
</feature>
<feature type="compositionally biased region" description="Polar residues" evidence="7">
    <location>
        <begin position="958"/>
        <end position="967"/>
    </location>
</feature>
<sequence>MDWRVRSVAQLLMLGCLTALLDCGIAEQRVVCYYTNWSVYRPGTAKFSPQNINPYLCTHLIYAFGGFTKDNALKPFDKYQDIEKGGYAKFNGLKTYNKNLKTMLAVGGWNEGSSRFSPLVADPDRRKEFVRNTVKFLRQNHFDGLDLDWEYPAFRDGGKPRDRDNYASLVQELREEYERESLKTGRPRLLLSMAVPAGIEYINKGYDIPKLNKYLDFINLLSYDYHSSYEPAVNHHSPLYPLEEDNEYNFDTELTVDYTIKHLLDVGASPDKIVVGIPTYGRSFTLFNEEATELGSPSDGPGEEGDATREKGYLAYYEICESLIDSDEWEVVSPNSNAMGPYAYKGNQWVGYDDEAIVRLKAQYVTENGLGGIMFWSIDNDDFRGKCHNRPYPLIEAAKEAMLAGSEKTSVREKSTRPTKTRIESNFIGRKLGAGRRRTTEAPAGTRRNNLRKRINSLRSNSRSNARTNLENEETKSQVNGRNRGQYSDSEDEEDISNIRRIDANVVRSAEFSEDQDTENSQSQNRNRLRGAQRRKSPENTRRRTTTASSVSEEVEEQAGVNKLTTPEPPTTPDPGTDFKCEDEGFFSHPRDCKKYFWCLDAGPGGLGIVAHHFTCPAGLVFNKAADSCDYPRNVVCPKAKTAGGPTTRAPIIAATSRTTIISSTTRRSATSSTTTEPSEYNEEYEYYDDDELEEENVPVSTTTARALQYQTISRNRATTTTTTTTANPPTSTQIPKTTTSKTYQSLPSRGSNVAPATSIDEAEEDPQVLKELIDLIKKAGGLEELEKQLHLQGKGSESNVRTGSATNKTSSTPTTISRSLYERVLNRQAANSGNTLFRRTTASPITVTKKITETLDSQPSVIQRSKPSFRNGPGQAQFEGLDDVPEVKSLRRERPQYVTINRQRPSTEAPLEDSEELDENNEDDLSSEENLSNNPPETTTAVPRGTPGYVNIRRNRITTARSNVPQEESEEDVNVNRRRPVASIDSALAVSDDADVDDDDSKELEITTEAVLTRRRTQFPIQEEQTSTSRYITIHRVRSTTHAPEEAASEEEAQIVDITTKATPSSTENILPTTPDVEIEDEIDDKISVPETNIENEAAVEESIVRTESSPPISTTQSQSFIVTDLPVQNVDPLTTIAPLPISVKSIEIGEYSTTAVPSSTVVSSTTIQESSFDEPTTKGSAAVAQPRPFGFQRRARPTTTVTSLTPSPDTTTSSSVSSDTGRVKVPSETVRLPTLKELIGYKTTVAYDYTTTTPITLSIQNSLDDNVLNHNEHTNYVTETITPTFGRDIIPADVQSTKDTGIEEVKVVQEDQDQDQLNDYSAWKIAEHNKYKNSIENDNSIIHYGKLKTSTESPLRVTLPIKILTQDEVTPKRRKIKLVNIPVRILESDRPVTDLILEVPEYKLKSVLRSLLRVEIINQENVTNDNSKESKTFNIHDQRITYSNDDQNRGPQDANTEHKADESFNENSNTNPKVTGDSYSSTTPSITTVRGNRSQPPYRSSRNRGFYVTKSIESSTLLQNTTPPIPRQSTESNSENPQLYSTVPELELSTFTENPSTIAMDTTNISGELYTMQDESASEETWHSTINTSLKNLNDILTSNKDVNRTSLKSDEITAIPDTTTAEYTSTRLTEPSTVKSTPESVASTEFNDQIYTSESIAEFESYSTEDFSSITSEETSKPESSLDLRTTVSGLESEEEEYYDVTNEPTSTPYLATAKYNADSVAKSLRESSEVKKSSTALNYYTEIGSTTTEFQKTTASEYEVQSDDFPSNDQSKETVTAETTKSFDNTLTTSGLDSDFKSNLLVNGETHDIDLGFKTERTATTSIIIGSSLKPEIKTTKASIDDQRTSPLDFITENIIESSSSGAMTSFSLNPETGTNTASIYKPGTTLVDFVTENIIENSSTNVLDFLTEGIIENSSNSVTISSSSNPEIGTNTASIDDRRTSLLDFATESITENDSTSATTSSSMIPEMGTNTASIDDRRTSPLDFATASITENGSTSATESSFLNPEIRANTASIDDRRTSPLDFVTESIIENDSTSATTSFSLNPEIETKTVPIDDRRTNPVDFVTERIIENDSTGVTTSSSLNSEIGTNTASTLNREVTQLDYSTENIVSTISVTSDSVISTVSLGTNAVEEATDSFVIPDTKLTEMEMGSTVSSNKASTTESNNIATVTSSVGEISGISETHSTYPSKIDQQVVTQITPFTFSSGSTFSPSNNAHKDFNTVSTIVEKDTALDTAVTQQILEGLTEAPKRSVLTESTSSELISDTFYRSPSAIPGKKSVRRRIIKKRINGIRRPYVQTVQDTSRLNGIDKPRKRFVRRRIINRTTGKIVNETMKGNSKVLDSPSIRSIANPELVPKINESPEPRNGTVRNKIVRHRVIYRRRPAVNQTNSSSIDAKISSQNNSASNDVQSSSVSSTNSNQRRRVVVERSRYRGKGSGRGRGQTESSTVTSRLSLERQLNSTETTVQNDKLYKRKTNEQDYADVTIDNLSSGSESYGKVSVYQREELPQIEKISEAALELEPVSKSEDVQADGEINLFKTRTGTSRLPGTLVRSARPRTSTSAPESDIAATVSTLRKLSNNIEVRRRGRLGQSTTSGSTSNAEVQSQPAAGDDGALKFESDKDVLESLDQASHAQEVEVTVAARDPSSPAPPTVTGRPRFRTSLRRRIITTEAPQVTVSSTVPTTPIIRQRTRPARPFEKVTENTAPVRPRRPAIIDYDYYEDSEERIVGKPKLSGKISITAGGSIRCLDQGNFPHPTSCKKFITCARMVNGQVIGTEYTCPKKLSFDPVGGICNWSAGLGCKE</sequence>
<feature type="compositionally biased region" description="Basic and acidic residues" evidence="7">
    <location>
        <begin position="1428"/>
        <end position="1441"/>
    </location>
</feature>
<feature type="region of interest" description="Disordered" evidence="7">
    <location>
        <begin position="857"/>
        <end position="979"/>
    </location>
</feature>
<dbReference type="SMART" id="SM00494">
    <property type="entry name" value="ChtBD2"/>
    <property type="match status" value="2"/>
</dbReference>
<feature type="region of interest" description="Disordered" evidence="7">
    <location>
        <begin position="2589"/>
        <end position="2621"/>
    </location>
</feature>
<keyword evidence="4" id="KW-1015">Disulfide bond</keyword>
<comment type="similarity">
    <text evidence="1">Belongs to the glycosyl hydrolase 18 family. Chitinase class II subfamily.</text>
</comment>
<dbReference type="Gene3D" id="3.10.50.10">
    <property type="match status" value="1"/>
</dbReference>
<keyword evidence="3 6" id="KW-0378">Hydrolase</keyword>
<evidence type="ECO:0000256" key="6">
    <source>
        <dbReference type="RuleBase" id="RU000489"/>
    </source>
</evidence>
<feature type="chain" id="PRO_5046962853" evidence="8">
    <location>
        <begin position="27"/>
        <end position="2810"/>
    </location>
</feature>
<reference evidence="12" key="1">
    <citation type="submission" date="2025-08" db="UniProtKB">
        <authorList>
            <consortium name="RefSeq"/>
        </authorList>
    </citation>
    <scope>IDENTIFICATION</scope>
    <source>
        <tissue evidence="12">Thorax and Abdomen</tissue>
    </source>
</reference>
<protein>
    <submittedName>
        <fullName evidence="12">Mucin-4</fullName>
    </submittedName>
</protein>
<feature type="compositionally biased region" description="Polar residues" evidence="7">
    <location>
        <begin position="796"/>
        <end position="816"/>
    </location>
</feature>
<keyword evidence="11" id="KW-1185">Reference proteome</keyword>
<feature type="compositionally biased region" description="Basic and acidic residues" evidence="7">
    <location>
        <begin position="886"/>
        <end position="896"/>
    </location>
</feature>
<dbReference type="InterPro" id="IPR029070">
    <property type="entry name" value="Chitinase_insertion_sf"/>
</dbReference>
<dbReference type="SUPFAM" id="SSF57625">
    <property type="entry name" value="Invertebrate chitin-binding proteins"/>
    <property type="match status" value="2"/>
</dbReference>
<feature type="compositionally biased region" description="Polar residues" evidence="7">
    <location>
        <begin position="2449"/>
        <end position="2470"/>
    </location>
</feature>
<evidence type="ECO:0000313" key="12">
    <source>
        <dbReference type="RefSeq" id="XP_046596940.1"/>
    </source>
</evidence>
<evidence type="ECO:0000256" key="5">
    <source>
        <dbReference type="ARBA" id="ARBA00023295"/>
    </source>
</evidence>
<feature type="compositionally biased region" description="Polar residues" evidence="7">
    <location>
        <begin position="1467"/>
        <end position="1502"/>
    </location>
</feature>
<keyword evidence="8" id="KW-0732">Signal</keyword>
<gene>
    <name evidence="12" type="primary">LOC107222156</name>
</gene>
<feature type="compositionally biased region" description="Polar residues" evidence="7">
    <location>
        <begin position="1953"/>
        <end position="1979"/>
    </location>
</feature>
<feature type="compositionally biased region" description="Polar residues" evidence="7">
    <location>
        <begin position="2597"/>
        <end position="2614"/>
    </location>
</feature>
<dbReference type="RefSeq" id="XP_046596940.1">
    <property type="nucleotide sequence ID" value="XM_046740984.1"/>
</dbReference>
<feature type="compositionally biased region" description="Low complexity" evidence="7">
    <location>
        <begin position="1200"/>
        <end position="1222"/>
    </location>
</feature>
<dbReference type="InterPro" id="IPR050314">
    <property type="entry name" value="Glycosyl_Hydrlase_18"/>
</dbReference>
<feature type="compositionally biased region" description="Polar residues" evidence="7">
    <location>
        <begin position="1171"/>
        <end position="1181"/>
    </location>
</feature>
<accession>A0ABM3G9K0</accession>
<feature type="signal peptide" evidence="8">
    <location>
        <begin position="1"/>
        <end position="26"/>
    </location>
</feature>
<dbReference type="SMART" id="SM00636">
    <property type="entry name" value="Glyco_18"/>
    <property type="match status" value="1"/>
</dbReference>
<dbReference type="PROSITE" id="PS50940">
    <property type="entry name" value="CHIT_BIND_II"/>
    <property type="match status" value="2"/>
</dbReference>
<feature type="compositionally biased region" description="Polar residues" evidence="7">
    <location>
        <begin position="857"/>
        <end position="869"/>
    </location>
</feature>
<feature type="region of interest" description="Disordered" evidence="7">
    <location>
        <begin position="1951"/>
        <end position="1985"/>
    </location>
</feature>
<feature type="region of interest" description="Disordered" evidence="7">
    <location>
        <begin position="1171"/>
        <end position="1227"/>
    </location>
</feature>
<feature type="region of interest" description="Disordered" evidence="7">
    <location>
        <begin position="1428"/>
        <end position="1541"/>
    </location>
</feature>
<feature type="region of interest" description="Disordered" evidence="7">
    <location>
        <begin position="791"/>
        <end position="816"/>
    </location>
</feature>